<dbReference type="Gene3D" id="2.60.40.10">
    <property type="entry name" value="Immunoglobulins"/>
    <property type="match status" value="1"/>
</dbReference>
<keyword evidence="4" id="KW-0136">Cellulose degradation</keyword>
<dbReference type="InterPro" id="IPR040946">
    <property type="entry name" value="CBM46"/>
</dbReference>
<dbReference type="Pfam" id="PF00150">
    <property type="entry name" value="Cellulase"/>
    <property type="match status" value="1"/>
</dbReference>
<dbReference type="GO" id="GO:0030245">
    <property type="term" value="P:cellulose catabolic process"/>
    <property type="evidence" value="ECO:0007669"/>
    <property type="project" value="UniProtKB-KW"/>
</dbReference>
<keyword evidence="9" id="KW-1133">Transmembrane helix</keyword>
<feature type="signal peptide" evidence="10">
    <location>
        <begin position="1"/>
        <end position="29"/>
    </location>
</feature>
<evidence type="ECO:0000256" key="8">
    <source>
        <dbReference type="SAM" id="MobiDB-lite"/>
    </source>
</evidence>
<evidence type="ECO:0000259" key="12">
    <source>
        <dbReference type="Pfam" id="PF03442"/>
    </source>
</evidence>
<evidence type="ECO:0000256" key="7">
    <source>
        <dbReference type="ARBA" id="ARBA00023326"/>
    </source>
</evidence>
<dbReference type="InterPro" id="IPR017853">
    <property type="entry name" value="GH"/>
</dbReference>
<feature type="compositionally biased region" description="Low complexity" evidence="8">
    <location>
        <begin position="571"/>
        <end position="611"/>
    </location>
</feature>
<dbReference type="SUPFAM" id="SSF81296">
    <property type="entry name" value="E set domains"/>
    <property type="match status" value="1"/>
</dbReference>
<evidence type="ECO:0000256" key="10">
    <source>
        <dbReference type="SAM" id="SignalP"/>
    </source>
</evidence>
<reference evidence="14 15" key="1">
    <citation type="submission" date="2020-01" db="EMBL/GenBank/DDBJ databases">
        <title>Paenibacillus sp. nov., isolated from tomato rhizosphere.</title>
        <authorList>
            <person name="Weon H.-Y."/>
            <person name="Lee S.A."/>
        </authorList>
    </citation>
    <scope>NUCLEOTIDE SEQUENCE [LARGE SCALE GENOMIC DNA]</scope>
    <source>
        <strain evidence="14 15">12200R-189</strain>
    </source>
</reference>
<feature type="domain" description="Endoglucanase B carbohydrate binding" evidence="13">
    <location>
        <begin position="461"/>
        <end position="564"/>
    </location>
</feature>
<dbReference type="Gene3D" id="3.20.20.80">
    <property type="entry name" value="Glycosidases"/>
    <property type="match status" value="1"/>
</dbReference>
<dbReference type="GO" id="GO:0008422">
    <property type="term" value="F:beta-glucosidase activity"/>
    <property type="evidence" value="ECO:0007669"/>
    <property type="project" value="TreeGrafter"/>
</dbReference>
<sequence>MKRLAPFILTIVLASVTLLSMFAEEPAAAAAPAAKASALQTAVDAMQPGWNLGNTFDATGGDETSWGNPAVTKELIDGIAAAGFKSIRLPVTWEQRLGSGPDYAIDPAFMRHFQEVVDWSLDAGLYVIVNMHHDSGWVMNMESQHDDVLARFKAIWTQVAAYFENYPEKLMFESINEPRFSDDWNKDSPVYFAMLNELNTTFVHTVRASGSHNAKRPLVLPTIAASASQSDRLDELLKTIESLKDKNLIATFHYYGYWQFSVNIAGATTFDQEAQTDLIDTFDRVANTLSVKGIPVVVGEFGLLGFDKSLQSVEHGEVLKFFEYMTYYAREKGFPLMLWDNGQHFDRRGYTWSDEELYRIIMAGMKSRSSTAQTDAVFMKANAAPADIRIPLNLNGNTFAALKNGGKTLVNGTDYALEGQDLILKASLLQSLMNGATGVNANLTCSFSAGADWKLSVITYDTPVLQSTDGTDSLVGIPAQFNGDRLATMEATYEEGGNAGPNDWTPYKEFDLAFTPDYQSGQIELKPEFLGQLKDDEEVTLNFHFWSGETVPYKLKKTSSTVTGISTQGEAPASMPAGASADADAPGGDPAVMNDARPDAKPAAAAEAENADASKADGAEHNRNRRNEALAIVGCALLVLAVSGLVLRRSKRF</sequence>
<keyword evidence="6" id="KW-0326">Glycosidase</keyword>
<dbReference type="InterPro" id="IPR018087">
    <property type="entry name" value="Glyco_hydro_5_CS"/>
</dbReference>
<evidence type="ECO:0000313" key="15">
    <source>
        <dbReference type="Proteomes" id="UP000476064"/>
    </source>
</evidence>
<dbReference type="InterPro" id="IPR005102">
    <property type="entry name" value="Carbo-bd_X2"/>
</dbReference>
<evidence type="ECO:0000256" key="4">
    <source>
        <dbReference type="ARBA" id="ARBA00023001"/>
    </source>
</evidence>
<dbReference type="EMBL" id="CP048209">
    <property type="protein sequence ID" value="QHT58960.1"/>
    <property type="molecule type" value="Genomic_DNA"/>
</dbReference>
<keyword evidence="3 14" id="KW-0378">Hydrolase</keyword>
<proteinExistence type="inferred from homology"/>
<feature type="domain" description="Glycoside hydrolase family 5" evidence="11">
    <location>
        <begin position="61"/>
        <end position="344"/>
    </location>
</feature>
<keyword evidence="15" id="KW-1185">Reference proteome</keyword>
<feature type="region of interest" description="Disordered" evidence="8">
    <location>
        <begin position="565"/>
        <end position="621"/>
    </location>
</feature>
<dbReference type="Proteomes" id="UP000476064">
    <property type="component" value="Chromosome"/>
</dbReference>
<dbReference type="InterPro" id="IPR014756">
    <property type="entry name" value="Ig_E-set"/>
</dbReference>
<dbReference type="SUPFAM" id="SSF51445">
    <property type="entry name" value="(Trans)glycosidases"/>
    <property type="match status" value="1"/>
</dbReference>
<evidence type="ECO:0000256" key="6">
    <source>
        <dbReference type="ARBA" id="ARBA00023295"/>
    </source>
</evidence>
<feature type="chain" id="PRO_5025623893" evidence="10">
    <location>
        <begin position="30"/>
        <end position="653"/>
    </location>
</feature>
<dbReference type="PANTHER" id="PTHR31297:SF41">
    <property type="entry name" value="ENDOGLUCANASE, PUTATIVE (AFU_ORTHOLOGUE AFUA_5G01830)-RELATED"/>
    <property type="match status" value="1"/>
</dbReference>
<evidence type="ECO:0000256" key="9">
    <source>
        <dbReference type="SAM" id="Phobius"/>
    </source>
</evidence>
<dbReference type="AlphaFoldDB" id="A0A6C0FXN3"/>
<keyword evidence="5" id="KW-0119">Carbohydrate metabolism</keyword>
<evidence type="ECO:0000256" key="1">
    <source>
        <dbReference type="ARBA" id="ARBA00005641"/>
    </source>
</evidence>
<dbReference type="PANTHER" id="PTHR31297">
    <property type="entry name" value="GLUCAN ENDO-1,6-BETA-GLUCOSIDASE B"/>
    <property type="match status" value="1"/>
</dbReference>
<name>A0A6C0FXN3_9BACL</name>
<comment type="similarity">
    <text evidence="1">Belongs to the glycosyl hydrolase 5 (cellulase A) family.</text>
</comment>
<dbReference type="Pfam" id="PF03442">
    <property type="entry name" value="CBM_X2"/>
    <property type="match status" value="1"/>
</dbReference>
<evidence type="ECO:0000256" key="5">
    <source>
        <dbReference type="ARBA" id="ARBA00023277"/>
    </source>
</evidence>
<dbReference type="InterPro" id="IPR001547">
    <property type="entry name" value="Glyco_hydro_5"/>
</dbReference>
<keyword evidence="7" id="KW-0624">Polysaccharide degradation</keyword>
<evidence type="ECO:0000259" key="13">
    <source>
        <dbReference type="Pfam" id="PF18448"/>
    </source>
</evidence>
<dbReference type="InterPro" id="IPR013783">
    <property type="entry name" value="Ig-like_fold"/>
</dbReference>
<evidence type="ECO:0000256" key="2">
    <source>
        <dbReference type="ARBA" id="ARBA00022729"/>
    </source>
</evidence>
<gene>
    <name evidence="14" type="ORF">GXP70_02610</name>
</gene>
<protein>
    <submittedName>
        <fullName evidence="14">Cellulase family glycosylhydrolase</fullName>
    </submittedName>
</protein>
<feature type="domain" description="Carbohydrate binding X2" evidence="12">
    <location>
        <begin position="373"/>
        <end position="457"/>
    </location>
</feature>
<dbReference type="RefSeq" id="WP_162355028.1">
    <property type="nucleotide sequence ID" value="NZ_CP048209.1"/>
</dbReference>
<dbReference type="KEGG" id="plyc:GXP70_02610"/>
<evidence type="ECO:0000256" key="3">
    <source>
        <dbReference type="ARBA" id="ARBA00022801"/>
    </source>
</evidence>
<evidence type="ECO:0000313" key="14">
    <source>
        <dbReference type="EMBL" id="QHT58960.1"/>
    </source>
</evidence>
<keyword evidence="2 10" id="KW-0732">Signal</keyword>
<feature type="compositionally biased region" description="Basic and acidic residues" evidence="8">
    <location>
        <begin position="612"/>
        <end position="621"/>
    </location>
</feature>
<dbReference type="GO" id="GO:0005576">
    <property type="term" value="C:extracellular region"/>
    <property type="evidence" value="ECO:0007669"/>
    <property type="project" value="TreeGrafter"/>
</dbReference>
<feature type="transmembrane region" description="Helical" evidence="9">
    <location>
        <begin position="629"/>
        <end position="647"/>
    </location>
</feature>
<dbReference type="InterPro" id="IPR050386">
    <property type="entry name" value="Glycosyl_hydrolase_5"/>
</dbReference>
<dbReference type="PROSITE" id="PS00659">
    <property type="entry name" value="GLYCOSYL_HYDROL_F5"/>
    <property type="match status" value="1"/>
</dbReference>
<evidence type="ECO:0000259" key="11">
    <source>
        <dbReference type="Pfam" id="PF00150"/>
    </source>
</evidence>
<keyword evidence="9" id="KW-0472">Membrane</keyword>
<keyword evidence="9" id="KW-0812">Transmembrane</keyword>
<dbReference type="GO" id="GO:0009986">
    <property type="term" value="C:cell surface"/>
    <property type="evidence" value="ECO:0007669"/>
    <property type="project" value="TreeGrafter"/>
</dbReference>
<accession>A0A6C0FXN3</accession>
<dbReference type="Pfam" id="PF18448">
    <property type="entry name" value="CBM46"/>
    <property type="match status" value="1"/>
</dbReference>
<organism evidence="14 15">
    <name type="scientific">Paenibacillus lycopersici</name>
    <dbReference type="NCBI Taxonomy" id="2704462"/>
    <lineage>
        <taxon>Bacteria</taxon>
        <taxon>Bacillati</taxon>
        <taxon>Bacillota</taxon>
        <taxon>Bacilli</taxon>
        <taxon>Bacillales</taxon>
        <taxon>Paenibacillaceae</taxon>
        <taxon>Paenibacillus</taxon>
    </lineage>
</organism>